<keyword evidence="2" id="KW-1185">Reference proteome</keyword>
<protein>
    <submittedName>
        <fullName evidence="1">Uncharacterized protein</fullName>
    </submittedName>
</protein>
<dbReference type="EMBL" id="JBBPBM010000051">
    <property type="protein sequence ID" value="KAK8519598.1"/>
    <property type="molecule type" value="Genomic_DNA"/>
</dbReference>
<evidence type="ECO:0000313" key="2">
    <source>
        <dbReference type="Proteomes" id="UP001472677"/>
    </source>
</evidence>
<evidence type="ECO:0000313" key="1">
    <source>
        <dbReference type="EMBL" id="KAK8519598.1"/>
    </source>
</evidence>
<comment type="caution">
    <text evidence="1">The sequence shown here is derived from an EMBL/GenBank/DDBJ whole genome shotgun (WGS) entry which is preliminary data.</text>
</comment>
<accession>A0ABR2CJ23</accession>
<sequence>MASRCSLLLAISDEYECVTDTTEMSRLLECRGLLCFDYFQYLINAPIKKSHLLRECDDGDSRLWIFILLYAFKAAKNEQPFVNAFQYFYNVSPMSESKVKCFVMIINCSGFTPIMSNVSSNAHLNQKKYIKLKRNFGHFPLPLKWSKQIKARKSHGCCYGGIDIVVANNSNLPLTIVTIIPNSEPPANIASIRKSADISHPSSVRLKVADAANEKKKADLKKLE</sequence>
<reference evidence="1 2" key="1">
    <citation type="journal article" date="2024" name="G3 (Bethesda)">
        <title>Genome assembly of Hibiscus sabdariffa L. provides insights into metabolisms of medicinal natural products.</title>
        <authorList>
            <person name="Kim T."/>
        </authorList>
    </citation>
    <scope>NUCLEOTIDE SEQUENCE [LARGE SCALE GENOMIC DNA]</scope>
    <source>
        <strain evidence="1">TK-2024</strain>
        <tissue evidence="1">Old leaves</tissue>
    </source>
</reference>
<name>A0ABR2CJ23_9ROSI</name>
<gene>
    <name evidence="1" type="ORF">V6N12_025631</name>
</gene>
<proteinExistence type="predicted"/>
<organism evidence="1 2">
    <name type="scientific">Hibiscus sabdariffa</name>
    <name type="common">roselle</name>
    <dbReference type="NCBI Taxonomy" id="183260"/>
    <lineage>
        <taxon>Eukaryota</taxon>
        <taxon>Viridiplantae</taxon>
        <taxon>Streptophyta</taxon>
        <taxon>Embryophyta</taxon>
        <taxon>Tracheophyta</taxon>
        <taxon>Spermatophyta</taxon>
        <taxon>Magnoliopsida</taxon>
        <taxon>eudicotyledons</taxon>
        <taxon>Gunneridae</taxon>
        <taxon>Pentapetalae</taxon>
        <taxon>rosids</taxon>
        <taxon>malvids</taxon>
        <taxon>Malvales</taxon>
        <taxon>Malvaceae</taxon>
        <taxon>Malvoideae</taxon>
        <taxon>Hibiscus</taxon>
    </lineage>
</organism>
<dbReference type="Proteomes" id="UP001472677">
    <property type="component" value="Unassembled WGS sequence"/>
</dbReference>